<evidence type="ECO:0000313" key="3">
    <source>
        <dbReference type="Proteomes" id="UP000276991"/>
    </source>
</evidence>
<feature type="region of interest" description="Disordered" evidence="1">
    <location>
        <begin position="95"/>
        <end position="115"/>
    </location>
</feature>
<gene>
    <name evidence="2" type="ORF">NAV_LOCUS7202</name>
</gene>
<protein>
    <submittedName>
        <fullName evidence="2">Uncharacterized protein</fullName>
    </submittedName>
</protein>
<dbReference type="Proteomes" id="UP000276991">
    <property type="component" value="Unassembled WGS sequence"/>
</dbReference>
<keyword evidence="3" id="KW-1185">Reference proteome</keyword>
<dbReference type="EMBL" id="UPTC01001701">
    <property type="protein sequence ID" value="VBB32411.1"/>
    <property type="molecule type" value="Genomic_DNA"/>
</dbReference>
<feature type="compositionally biased region" description="Polar residues" evidence="1">
    <location>
        <begin position="104"/>
        <end position="115"/>
    </location>
</feature>
<name>A0A498SFS3_ACAVI</name>
<sequence length="115" mass="13185">MLRSSVVTDYLRAGLFRFPHFPVQHGTVEVKGQGRVWTRCRPFNHSIFSIFENHSSSVSVSDMWQRLKKESVKIEKNEEELPAKGSPLFECLESSVEDERDGNDTAQSFFCSTLN</sequence>
<evidence type="ECO:0000313" key="2">
    <source>
        <dbReference type="EMBL" id="VBB32411.1"/>
    </source>
</evidence>
<dbReference type="AlphaFoldDB" id="A0A498SFS3"/>
<organism evidence="2 3">
    <name type="scientific">Acanthocheilonema viteae</name>
    <name type="common">Filarial nematode worm</name>
    <name type="synonym">Dipetalonema viteae</name>
    <dbReference type="NCBI Taxonomy" id="6277"/>
    <lineage>
        <taxon>Eukaryota</taxon>
        <taxon>Metazoa</taxon>
        <taxon>Ecdysozoa</taxon>
        <taxon>Nematoda</taxon>
        <taxon>Chromadorea</taxon>
        <taxon>Rhabditida</taxon>
        <taxon>Spirurina</taxon>
        <taxon>Spiruromorpha</taxon>
        <taxon>Filarioidea</taxon>
        <taxon>Onchocercidae</taxon>
        <taxon>Acanthocheilonema</taxon>
    </lineage>
</organism>
<accession>A0A498SFS3</accession>
<proteinExistence type="predicted"/>
<evidence type="ECO:0000256" key="1">
    <source>
        <dbReference type="SAM" id="MobiDB-lite"/>
    </source>
</evidence>
<reference evidence="2 3" key="1">
    <citation type="submission" date="2018-08" db="EMBL/GenBank/DDBJ databases">
        <authorList>
            <person name="Laetsch R D."/>
            <person name="Stevens L."/>
            <person name="Kumar S."/>
            <person name="Blaxter L. M."/>
        </authorList>
    </citation>
    <scope>NUCLEOTIDE SEQUENCE [LARGE SCALE GENOMIC DNA]</scope>
</reference>